<gene>
    <name evidence="8" type="primary">benA</name>
    <name evidence="8" type="ORF">AB3X52_10190</name>
</gene>
<evidence type="ECO:0000313" key="8">
    <source>
        <dbReference type="EMBL" id="MEX0427989.1"/>
    </source>
</evidence>
<dbReference type="PROSITE" id="PS51296">
    <property type="entry name" value="RIESKE"/>
    <property type="match status" value="1"/>
</dbReference>
<dbReference type="EMBL" id="JBFPJR010000015">
    <property type="protein sequence ID" value="MEX0427989.1"/>
    <property type="molecule type" value="Genomic_DNA"/>
</dbReference>
<keyword evidence="4 8" id="KW-0560">Oxidoreductase</keyword>
<evidence type="ECO:0000256" key="3">
    <source>
        <dbReference type="ARBA" id="ARBA00022723"/>
    </source>
</evidence>
<dbReference type="Gene3D" id="3.90.380.10">
    <property type="entry name" value="Naphthalene 1,2-dioxygenase Alpha Subunit, Chain A, domain 1"/>
    <property type="match status" value="1"/>
</dbReference>
<dbReference type="InterPro" id="IPR001663">
    <property type="entry name" value="Rng_hydr_dOase-A"/>
</dbReference>
<dbReference type="InterPro" id="IPR036922">
    <property type="entry name" value="Rieske_2Fe-2S_sf"/>
</dbReference>
<evidence type="ECO:0000313" key="9">
    <source>
        <dbReference type="Proteomes" id="UP001556631"/>
    </source>
</evidence>
<dbReference type="CDD" id="cd08879">
    <property type="entry name" value="RHO_alpha_C_AntDO-like"/>
    <property type="match status" value="1"/>
</dbReference>
<protein>
    <submittedName>
        <fullName evidence="8">Benzoate 1,2-dioxygenase large subunit</fullName>
        <ecNumber evidence="8">1.14.12.10</ecNumber>
    </submittedName>
</protein>
<comment type="caution">
    <text evidence="8">The sequence shown here is derived from an EMBL/GenBank/DDBJ whole genome shotgun (WGS) entry which is preliminary data.</text>
</comment>
<dbReference type="GO" id="GO:0018623">
    <property type="term" value="F:benzoate 1,2-dioxygenase activity"/>
    <property type="evidence" value="ECO:0007669"/>
    <property type="project" value="UniProtKB-EC"/>
</dbReference>
<name>A0ABV3SYG0_9ACTN</name>
<evidence type="ECO:0000259" key="7">
    <source>
        <dbReference type="PROSITE" id="PS51296"/>
    </source>
</evidence>
<keyword evidence="5" id="KW-0408">Iron</keyword>
<keyword evidence="6" id="KW-0411">Iron-sulfur</keyword>
<dbReference type="InterPro" id="IPR017941">
    <property type="entry name" value="Rieske_2Fe-2S"/>
</dbReference>
<proteinExistence type="inferred from homology"/>
<dbReference type="Gene3D" id="2.102.10.10">
    <property type="entry name" value="Rieske [2Fe-2S] iron-sulphur domain"/>
    <property type="match status" value="1"/>
</dbReference>
<dbReference type="Pfam" id="PF00355">
    <property type="entry name" value="Rieske"/>
    <property type="match status" value="1"/>
</dbReference>
<dbReference type="PANTHER" id="PTHR43756">
    <property type="entry name" value="CHOLINE MONOOXYGENASE, CHLOROPLASTIC"/>
    <property type="match status" value="1"/>
</dbReference>
<evidence type="ECO:0000256" key="4">
    <source>
        <dbReference type="ARBA" id="ARBA00023002"/>
    </source>
</evidence>
<dbReference type="SUPFAM" id="SSF55961">
    <property type="entry name" value="Bet v1-like"/>
    <property type="match status" value="1"/>
</dbReference>
<keyword evidence="2" id="KW-0001">2Fe-2S</keyword>
<dbReference type="Proteomes" id="UP001556631">
    <property type="component" value="Unassembled WGS sequence"/>
</dbReference>
<dbReference type="InterPro" id="IPR017639">
    <property type="entry name" value="Benzo_1-2-diOase_lsu"/>
</dbReference>
<dbReference type="PRINTS" id="PR00090">
    <property type="entry name" value="RNGDIOXGNASE"/>
</dbReference>
<feature type="domain" description="Rieske" evidence="7">
    <location>
        <begin position="68"/>
        <end position="155"/>
    </location>
</feature>
<evidence type="ECO:0000256" key="5">
    <source>
        <dbReference type="ARBA" id="ARBA00023004"/>
    </source>
</evidence>
<dbReference type="InterPro" id="IPR015879">
    <property type="entry name" value="Ring_hydroxy_dOase_asu_C_dom"/>
</dbReference>
<dbReference type="Pfam" id="PF00848">
    <property type="entry name" value="Ring_hydroxyl_A"/>
    <property type="match status" value="1"/>
</dbReference>
<keyword evidence="3" id="KW-0479">Metal-binding</keyword>
<dbReference type="RefSeq" id="WP_367993889.1">
    <property type="nucleotide sequence ID" value="NZ_JBFPJR010000015.1"/>
</dbReference>
<dbReference type="PANTHER" id="PTHR43756:SF1">
    <property type="entry name" value="3-PHENYLPROPIONATE_CINNAMIC ACID DIOXYGENASE SUBUNIT ALPHA"/>
    <property type="match status" value="1"/>
</dbReference>
<organism evidence="8 9">
    <name type="scientific">Nocardioides eburneus</name>
    <dbReference type="NCBI Taxonomy" id="3231482"/>
    <lineage>
        <taxon>Bacteria</taxon>
        <taxon>Bacillati</taxon>
        <taxon>Actinomycetota</taxon>
        <taxon>Actinomycetes</taxon>
        <taxon>Propionibacteriales</taxon>
        <taxon>Nocardioidaceae</taxon>
        <taxon>Nocardioides</taxon>
    </lineage>
</organism>
<evidence type="ECO:0000256" key="2">
    <source>
        <dbReference type="ARBA" id="ARBA00022714"/>
    </source>
</evidence>
<accession>A0ABV3SYG0</accession>
<dbReference type="SUPFAM" id="SSF50022">
    <property type="entry name" value="ISP domain"/>
    <property type="match status" value="1"/>
</dbReference>
<reference evidence="8 9" key="1">
    <citation type="submission" date="2024-07" db="EMBL/GenBank/DDBJ databases">
        <authorList>
            <person name="Lee S."/>
            <person name="Kang M."/>
        </authorList>
    </citation>
    <scope>NUCLEOTIDE SEQUENCE [LARGE SCALE GENOMIC DNA]</scope>
    <source>
        <strain evidence="8 9">DS6</strain>
    </source>
</reference>
<dbReference type="EC" id="1.14.12.10" evidence="8"/>
<sequence>MTATSERPTTPRSLGGPATDTFDHLETVLADAVVDDREAGVFRANRRIFTDEEIFELEMKHIFEGNWIYLAHESQLPKPGDYFTTYMGRQPVVITRDKDGELHLLINACAHRGAMICRKKTDNRTTLTCPFHGWTFRNDGTLLKVKDPEGAGYPATFNVDGSHNMTKVERFASYRGFLFGSLNPDVVPLEEHLGDTTKVIDMLVDQSPDGLEVLRGASTYTYDGNWKVQAENGADGYHVTATHWNYAATTSRRNTGESKNETKTLDAGQWGKSGGGYWSYPNGHLCLWTWAGNPQDRPLWDRMDELKATFGDAKGEFMVKGSRNLCLYPNVYLMDQFSTQIRHFRPIAPDKTEVTIYCIAPKGESKQARAWRIRQYEDFFNASGMATPDDLEEFRSCQLTFRATNAPWNDMSRGAEHWLTGPDPVATALGMDGVISAGVKNEDEGLYPVQHGYWLETMRAAVAKEEAAFQNRHANGTER</sequence>
<evidence type="ECO:0000256" key="6">
    <source>
        <dbReference type="ARBA" id="ARBA00023014"/>
    </source>
</evidence>
<comment type="similarity">
    <text evidence="1">Belongs to the bacterial ring-hydroxylating dioxygenase alpha subunit family.</text>
</comment>
<keyword evidence="9" id="KW-1185">Reference proteome</keyword>
<evidence type="ECO:0000256" key="1">
    <source>
        <dbReference type="ARBA" id="ARBA00008751"/>
    </source>
</evidence>
<dbReference type="NCBIfam" id="TIGR03229">
    <property type="entry name" value="benzo_1_2_benA"/>
    <property type="match status" value="1"/>
</dbReference>